<dbReference type="AlphaFoldDB" id="A0AAE0KW86"/>
<keyword evidence="3" id="KW-1185">Reference proteome</keyword>
<organism evidence="2 3">
    <name type="scientific">Cymbomonas tetramitiformis</name>
    <dbReference type="NCBI Taxonomy" id="36881"/>
    <lineage>
        <taxon>Eukaryota</taxon>
        <taxon>Viridiplantae</taxon>
        <taxon>Chlorophyta</taxon>
        <taxon>Pyramimonadophyceae</taxon>
        <taxon>Pyramimonadales</taxon>
        <taxon>Pyramimonadaceae</taxon>
        <taxon>Cymbomonas</taxon>
    </lineage>
</organism>
<sequence>YNQGLQSGISLEGITQYGDVHLWATSPVGTPKDEDGLRQGLIALALILFCSNVCLILSYYFYRKFVNPDQEASEIIMMSSKDGVPGGSQALTKMTVAPPTAVTAVATKKFTS</sequence>
<reference evidence="2 3" key="1">
    <citation type="journal article" date="2015" name="Genome Biol. Evol.">
        <title>Comparative Genomics of a Bacterivorous Green Alga Reveals Evolutionary Causalities and Consequences of Phago-Mixotrophic Mode of Nutrition.</title>
        <authorList>
            <person name="Burns J.A."/>
            <person name="Paasch A."/>
            <person name="Narechania A."/>
            <person name="Kim E."/>
        </authorList>
    </citation>
    <scope>NUCLEOTIDE SEQUENCE [LARGE SCALE GENOMIC DNA]</scope>
    <source>
        <strain evidence="2 3">PLY_AMNH</strain>
    </source>
</reference>
<feature type="transmembrane region" description="Helical" evidence="1">
    <location>
        <begin position="41"/>
        <end position="62"/>
    </location>
</feature>
<keyword evidence="1" id="KW-1133">Transmembrane helix</keyword>
<protein>
    <submittedName>
        <fullName evidence="2">Uncharacterized protein</fullName>
    </submittedName>
</protein>
<dbReference type="Proteomes" id="UP001190700">
    <property type="component" value="Unassembled WGS sequence"/>
</dbReference>
<feature type="non-terminal residue" evidence="2">
    <location>
        <position position="1"/>
    </location>
</feature>
<evidence type="ECO:0000313" key="2">
    <source>
        <dbReference type="EMBL" id="KAK3262730.1"/>
    </source>
</evidence>
<name>A0AAE0KW86_9CHLO</name>
<evidence type="ECO:0000256" key="1">
    <source>
        <dbReference type="SAM" id="Phobius"/>
    </source>
</evidence>
<proteinExistence type="predicted"/>
<gene>
    <name evidence="2" type="ORF">CYMTET_28426</name>
</gene>
<evidence type="ECO:0000313" key="3">
    <source>
        <dbReference type="Proteomes" id="UP001190700"/>
    </source>
</evidence>
<keyword evidence="1" id="KW-0472">Membrane</keyword>
<comment type="caution">
    <text evidence="2">The sequence shown here is derived from an EMBL/GenBank/DDBJ whole genome shotgun (WGS) entry which is preliminary data.</text>
</comment>
<dbReference type="EMBL" id="LGRX02015989">
    <property type="protein sequence ID" value="KAK3262730.1"/>
    <property type="molecule type" value="Genomic_DNA"/>
</dbReference>
<accession>A0AAE0KW86</accession>
<keyword evidence="1" id="KW-0812">Transmembrane</keyword>